<dbReference type="NCBIfam" id="TIGR01031">
    <property type="entry name" value="rpmF_bact"/>
    <property type="match status" value="1"/>
</dbReference>
<sequence length="49" mass="5690">MQVPKRKSSKSRVRIKKNSHYVRPTIQVVKCESCGSPKLPHRVCPKCKR</sequence>
<dbReference type="SUPFAM" id="SSF57829">
    <property type="entry name" value="Zn-binding ribosomal proteins"/>
    <property type="match status" value="1"/>
</dbReference>
<name>A0A351JTV4_UNCKA</name>
<evidence type="ECO:0000256" key="2">
    <source>
        <dbReference type="ARBA" id="ARBA00022980"/>
    </source>
</evidence>
<evidence type="ECO:0000256" key="5">
    <source>
        <dbReference type="HAMAP-Rule" id="MF_00340"/>
    </source>
</evidence>
<comment type="similarity">
    <text evidence="1 5">Belongs to the bacterial ribosomal protein bL32 family.</text>
</comment>
<dbReference type="GO" id="GO:0015934">
    <property type="term" value="C:large ribosomal subunit"/>
    <property type="evidence" value="ECO:0007669"/>
    <property type="project" value="InterPro"/>
</dbReference>
<dbReference type="GO" id="GO:0003735">
    <property type="term" value="F:structural constituent of ribosome"/>
    <property type="evidence" value="ECO:0007669"/>
    <property type="project" value="InterPro"/>
</dbReference>
<evidence type="ECO:0000313" key="6">
    <source>
        <dbReference type="EMBL" id="HAZ29724.1"/>
    </source>
</evidence>
<protein>
    <recommendedName>
        <fullName evidence="4 5">Large ribosomal subunit protein bL32</fullName>
    </recommendedName>
</protein>
<dbReference type="HAMAP" id="MF_00340">
    <property type="entry name" value="Ribosomal_bL32"/>
    <property type="match status" value="1"/>
</dbReference>
<evidence type="ECO:0000256" key="4">
    <source>
        <dbReference type="ARBA" id="ARBA00035178"/>
    </source>
</evidence>
<dbReference type="GO" id="GO:0006412">
    <property type="term" value="P:translation"/>
    <property type="evidence" value="ECO:0007669"/>
    <property type="project" value="UniProtKB-UniRule"/>
</dbReference>
<dbReference type="InterPro" id="IPR011332">
    <property type="entry name" value="Ribosomal_zn-bd"/>
</dbReference>
<reference evidence="6 7" key="1">
    <citation type="journal article" date="2018" name="Nat. Biotechnol.">
        <title>A standardized bacterial taxonomy based on genome phylogeny substantially revises the tree of life.</title>
        <authorList>
            <person name="Parks D.H."/>
            <person name="Chuvochina M."/>
            <person name="Waite D.W."/>
            <person name="Rinke C."/>
            <person name="Skarshewski A."/>
            <person name="Chaumeil P.A."/>
            <person name="Hugenholtz P."/>
        </authorList>
    </citation>
    <scope>NUCLEOTIDE SEQUENCE [LARGE SCALE GENOMIC DNA]</scope>
    <source>
        <strain evidence="6">UBA10185</strain>
    </source>
</reference>
<dbReference type="InterPro" id="IPR002677">
    <property type="entry name" value="Ribosomal_bL32"/>
</dbReference>
<comment type="caution">
    <text evidence="6">The sequence shown here is derived from an EMBL/GenBank/DDBJ whole genome shotgun (WGS) entry which is preliminary data.</text>
</comment>
<evidence type="ECO:0000313" key="7">
    <source>
        <dbReference type="Proteomes" id="UP000264072"/>
    </source>
</evidence>
<dbReference type="EMBL" id="DNHX01000030">
    <property type="protein sequence ID" value="HAZ29724.1"/>
    <property type="molecule type" value="Genomic_DNA"/>
</dbReference>
<dbReference type="AlphaFoldDB" id="A0A351JTV4"/>
<evidence type="ECO:0000256" key="3">
    <source>
        <dbReference type="ARBA" id="ARBA00023274"/>
    </source>
</evidence>
<keyword evidence="2 5" id="KW-0689">Ribosomal protein</keyword>
<organism evidence="6 7">
    <name type="scientific">candidate division WWE3 bacterium</name>
    <dbReference type="NCBI Taxonomy" id="2053526"/>
    <lineage>
        <taxon>Bacteria</taxon>
        <taxon>Katanobacteria</taxon>
    </lineage>
</organism>
<accession>A0A351JTV4</accession>
<dbReference type="Pfam" id="PF01783">
    <property type="entry name" value="Ribosomal_L32p"/>
    <property type="match status" value="1"/>
</dbReference>
<gene>
    <name evidence="5 6" type="primary">rpmF</name>
    <name evidence="6" type="ORF">DCY43_03200</name>
</gene>
<dbReference type="Proteomes" id="UP000264072">
    <property type="component" value="Unassembled WGS sequence"/>
</dbReference>
<keyword evidence="3 5" id="KW-0687">Ribonucleoprotein</keyword>
<evidence type="ECO:0000256" key="1">
    <source>
        <dbReference type="ARBA" id="ARBA00008560"/>
    </source>
</evidence>
<proteinExistence type="inferred from homology"/>